<protein>
    <submittedName>
        <fullName evidence="1">Uncharacterized protein</fullName>
    </submittedName>
</protein>
<organism evidence="1 2">
    <name type="scientific">Borborobacter arsenicus</name>
    <dbReference type="NCBI Taxonomy" id="1851146"/>
    <lineage>
        <taxon>Bacteria</taxon>
        <taxon>Pseudomonadati</taxon>
        <taxon>Pseudomonadota</taxon>
        <taxon>Alphaproteobacteria</taxon>
        <taxon>Hyphomicrobiales</taxon>
        <taxon>Phyllobacteriaceae</taxon>
        <taxon>Borborobacter</taxon>
    </lineage>
</organism>
<dbReference type="EMBL" id="RKST01000049">
    <property type="protein sequence ID" value="RUM95346.1"/>
    <property type="molecule type" value="Genomic_DNA"/>
</dbReference>
<dbReference type="AlphaFoldDB" id="A0A432UZI8"/>
<reference evidence="1 2" key="1">
    <citation type="submission" date="2018-11" db="EMBL/GenBank/DDBJ databases">
        <title>Pseudaminobacter arsenicus sp. nov., an arsenic-resistant bacterium isolated from arsenic-rich aquifers.</title>
        <authorList>
            <person name="Mu Y."/>
        </authorList>
    </citation>
    <scope>NUCLEOTIDE SEQUENCE [LARGE SCALE GENOMIC DNA]</scope>
    <source>
        <strain evidence="1 2">CB3</strain>
    </source>
</reference>
<evidence type="ECO:0000313" key="1">
    <source>
        <dbReference type="EMBL" id="RUM95346.1"/>
    </source>
</evidence>
<proteinExistence type="predicted"/>
<name>A0A432UZI8_9HYPH</name>
<gene>
    <name evidence="1" type="ORF">EET67_23870</name>
</gene>
<evidence type="ECO:0000313" key="2">
    <source>
        <dbReference type="Proteomes" id="UP000281647"/>
    </source>
</evidence>
<comment type="caution">
    <text evidence="1">The sequence shown here is derived from an EMBL/GenBank/DDBJ whole genome shotgun (WGS) entry which is preliminary data.</text>
</comment>
<keyword evidence="2" id="KW-1185">Reference proteome</keyword>
<accession>A0A432UZI8</accession>
<sequence>MSDILCVRPVSSLADEPFAECDELADEIIMAALAAEARDNDCIVCFDVWLQQFVKEFIQPTETLRPLSKRMHAFCSPRESDVHKYPRNDPWLLGFVTATEKGCQKERFNSGFDFIQASANLTPSVFWSGKVCLSVPPTER</sequence>
<dbReference type="Proteomes" id="UP000281647">
    <property type="component" value="Unassembled WGS sequence"/>
</dbReference>